<organism evidence="2 3">
    <name type="scientific">Macrostomum lignano</name>
    <dbReference type="NCBI Taxonomy" id="282301"/>
    <lineage>
        <taxon>Eukaryota</taxon>
        <taxon>Metazoa</taxon>
        <taxon>Spiralia</taxon>
        <taxon>Lophotrochozoa</taxon>
        <taxon>Platyhelminthes</taxon>
        <taxon>Rhabditophora</taxon>
        <taxon>Macrostomorpha</taxon>
        <taxon>Macrostomida</taxon>
        <taxon>Macrostomidae</taxon>
        <taxon>Macrostomum</taxon>
    </lineage>
</organism>
<dbReference type="WBParaSite" id="maker-uti_cns_0001339-snap-gene-1.6-mRNA-1">
    <property type="protein sequence ID" value="maker-uti_cns_0001339-snap-gene-1.6-mRNA-1"/>
    <property type="gene ID" value="maker-uti_cns_0001339-snap-gene-1.6"/>
</dbReference>
<reference evidence="3" key="1">
    <citation type="submission" date="2016-11" db="UniProtKB">
        <authorList>
            <consortium name="WormBaseParasite"/>
        </authorList>
    </citation>
    <scope>IDENTIFICATION</scope>
</reference>
<sequence length="125" mass="14076">VLPEESLVLASWDPISPSNWTSSASSTGNSSSTESPSNRFECFTKEAAIPPPRLAFYLGGIELTSDQTRYPVEWLFNTEYSTKPRIFKQPSVHSENQQHQPWISRVSHGHPDEVHTDLKLISLHV</sequence>
<evidence type="ECO:0000313" key="3">
    <source>
        <dbReference type="WBParaSite" id="maker-uti_cns_0001339-snap-gene-1.6-mRNA-1"/>
    </source>
</evidence>
<evidence type="ECO:0000256" key="1">
    <source>
        <dbReference type="SAM" id="MobiDB-lite"/>
    </source>
</evidence>
<name>A0A1I8GBN7_9PLAT</name>
<feature type="region of interest" description="Disordered" evidence="1">
    <location>
        <begin position="13"/>
        <end position="38"/>
    </location>
</feature>
<keyword evidence="2" id="KW-1185">Reference proteome</keyword>
<proteinExistence type="predicted"/>
<protein>
    <submittedName>
        <fullName evidence="3">Autophagy_act_C domain-containing protein</fullName>
    </submittedName>
</protein>
<dbReference type="Proteomes" id="UP000095280">
    <property type="component" value="Unplaced"/>
</dbReference>
<evidence type="ECO:0000313" key="2">
    <source>
        <dbReference type="Proteomes" id="UP000095280"/>
    </source>
</evidence>
<dbReference type="AlphaFoldDB" id="A0A1I8GBN7"/>
<feature type="compositionally biased region" description="Low complexity" evidence="1">
    <location>
        <begin position="14"/>
        <end position="38"/>
    </location>
</feature>
<accession>A0A1I8GBN7</accession>